<dbReference type="PANTHER" id="PTHR43174:SF3">
    <property type="entry name" value="UDP-N-ACETYLGLUCOSAMINE 2-EPIMERASE"/>
    <property type="match status" value="1"/>
</dbReference>
<dbReference type="Proteomes" id="UP000251197">
    <property type="component" value="Unassembled WGS sequence"/>
</dbReference>
<evidence type="ECO:0000313" key="2">
    <source>
        <dbReference type="EMBL" id="SQC91410.1"/>
    </source>
</evidence>
<protein>
    <submittedName>
        <fullName evidence="2">Polysialic acid biosynthesis protein P7</fullName>
    </submittedName>
</protein>
<evidence type="ECO:0000259" key="1">
    <source>
        <dbReference type="Pfam" id="PF02350"/>
    </source>
</evidence>
<accession>A0A2X3KV26</accession>
<sequence>MRLKPDVIIILGDRFEALAAAQTAMILRIPIIHLHGGEITEGAYDDAIRHAITKLSYLHGTSTEEYRHRVIQLGEDPARVKNIGAIGLDHLKRGTFMSLTELSESLGFALTEPYFLVTYHPVTLSDEPATTSFLELLSALDKFKDYKIILTYPNADDGGRQIIPLLEKYASENAERVYAIPSLGQVRYLSAVKHAAAVIGNSSSGIIEVPAFNVPTVNIGVRQKGRLAAKKCASYVCG</sequence>
<dbReference type="InterPro" id="IPR003331">
    <property type="entry name" value="UDP_GlcNAc_Epimerase_2_dom"/>
</dbReference>
<organism evidence="2 3">
    <name type="scientific">Cedecea neteri</name>
    <dbReference type="NCBI Taxonomy" id="158822"/>
    <lineage>
        <taxon>Bacteria</taxon>
        <taxon>Pseudomonadati</taxon>
        <taxon>Pseudomonadota</taxon>
        <taxon>Gammaproteobacteria</taxon>
        <taxon>Enterobacterales</taxon>
        <taxon>Enterobacteriaceae</taxon>
        <taxon>Cedecea</taxon>
    </lineage>
</organism>
<dbReference type="InterPro" id="IPR020004">
    <property type="entry name" value="UDP-GlcNAc_Epase"/>
</dbReference>
<reference evidence="2 3" key="1">
    <citation type="submission" date="2018-06" db="EMBL/GenBank/DDBJ databases">
        <authorList>
            <consortium name="Pathogen Informatics"/>
            <person name="Doyle S."/>
        </authorList>
    </citation>
    <scope>NUCLEOTIDE SEQUENCE [LARGE SCALE GENOMIC DNA]</scope>
    <source>
        <strain evidence="2 3">NCTC12120</strain>
    </source>
</reference>
<evidence type="ECO:0000313" key="3">
    <source>
        <dbReference type="Proteomes" id="UP000251197"/>
    </source>
</evidence>
<dbReference type="Pfam" id="PF02350">
    <property type="entry name" value="Epimerase_2"/>
    <property type="match status" value="1"/>
</dbReference>
<proteinExistence type="predicted"/>
<dbReference type="SUPFAM" id="SSF53756">
    <property type="entry name" value="UDP-Glycosyltransferase/glycogen phosphorylase"/>
    <property type="match status" value="1"/>
</dbReference>
<dbReference type="Gene3D" id="3.40.50.2000">
    <property type="entry name" value="Glycogen Phosphorylase B"/>
    <property type="match status" value="2"/>
</dbReference>
<dbReference type="GO" id="GO:0004553">
    <property type="term" value="F:hydrolase activity, hydrolyzing O-glycosyl compounds"/>
    <property type="evidence" value="ECO:0007669"/>
    <property type="project" value="InterPro"/>
</dbReference>
<dbReference type="InterPro" id="IPR029767">
    <property type="entry name" value="WecB-like"/>
</dbReference>
<name>A0A2X3KV26_9ENTR</name>
<dbReference type="EMBL" id="UAVU01000007">
    <property type="protein sequence ID" value="SQC91410.1"/>
    <property type="molecule type" value="Genomic_DNA"/>
</dbReference>
<feature type="domain" description="UDP-N-acetylglucosamine 2-epimerase" evidence="1">
    <location>
        <begin position="2"/>
        <end position="231"/>
    </location>
</feature>
<dbReference type="PANTHER" id="PTHR43174">
    <property type="entry name" value="UDP-N-ACETYLGLUCOSAMINE 2-EPIMERASE"/>
    <property type="match status" value="1"/>
</dbReference>
<dbReference type="AlphaFoldDB" id="A0A2X3KV26"/>
<dbReference type="GO" id="GO:0006047">
    <property type="term" value="P:UDP-N-acetylglucosamine metabolic process"/>
    <property type="evidence" value="ECO:0007669"/>
    <property type="project" value="InterPro"/>
</dbReference>
<dbReference type="NCBIfam" id="TIGR03568">
    <property type="entry name" value="NeuC_NnaA"/>
    <property type="match status" value="1"/>
</dbReference>
<gene>
    <name evidence="2" type="primary">neuC_2</name>
    <name evidence="2" type="ORF">NCTC12120_04567</name>
</gene>